<organism evidence="3 4">
    <name type="scientific">Mycena belliarum</name>
    <dbReference type="NCBI Taxonomy" id="1033014"/>
    <lineage>
        <taxon>Eukaryota</taxon>
        <taxon>Fungi</taxon>
        <taxon>Dikarya</taxon>
        <taxon>Basidiomycota</taxon>
        <taxon>Agaricomycotina</taxon>
        <taxon>Agaricomycetes</taxon>
        <taxon>Agaricomycetidae</taxon>
        <taxon>Agaricales</taxon>
        <taxon>Marasmiineae</taxon>
        <taxon>Mycenaceae</taxon>
        <taxon>Mycena</taxon>
    </lineage>
</organism>
<protein>
    <recommendedName>
        <fullName evidence="2">Fungal-type protein kinase domain-containing protein</fullName>
    </recommendedName>
</protein>
<sequence>MFREGFAGVTPIEEFLEEYLPASLHERSAKITRIVKTCRDTLKASIAALDDATDMSRPLINHLQQVVSGFPESNKPIIADTRNFRFTSLDEGGRYTTPDITASRPRITSAPVKWDWPQAGTVVELKYKTDFFEPDGSLKTSEESRKNLRELAKSARSLLVGSGSCVVYVVSVFARRMARIFRFDRAGFRASSAFDWTKDTRVFPKFFLRLYNPVKPNTDMCGADDTRSIPTPAEKRDMYSALCRHSFYQQHFSLSDATDASLWIRGVRFRTDANNEVVSEPVKCFTIGPALSSSDGLFDRATLVYRVILAEDVGSKSPTIYVLKDSWRQRCRRPEVDFYDVIAKHCELNKIDMDGIGMAKCHGSVDLSIVTSGLVPGHDPAFHSTCSKIDNADLERCHMRTLLTPVGVPLNTFKSSKDFARALLTAIEHHEIANAAGVLHRDVSEGNVLLQETCNTVGTSKAFLVDWDYAEFTPTGLHNFNKWFPDREEATKGYESIEKSLKDLTGTQPFLAIELMEEPTVRHEAHHDLESFYWLFLWCIFRYTAHTHYKGPHACRTVFGPSYSLYKRGTLWQRPIPISKALHLPLFHLASGLAVAVATQNAPEPSKYQPTQERKPIEYADFINIFREELDLPGWQKDDAALVYSSPPSVSDLWMAKESEATSQAKQSLRQTAIERSTKRSGKRTLDEAETAGGSGPARKKCKTASAGTVEVLRRRAARSGGAASAKKTGRGRAGSGRNAGPRKKPNGKRGPGSGGN</sequence>
<dbReference type="PANTHER" id="PTHR38248:SF2">
    <property type="entry name" value="FUNK1 11"/>
    <property type="match status" value="1"/>
</dbReference>
<dbReference type="Proteomes" id="UP001222325">
    <property type="component" value="Unassembled WGS sequence"/>
</dbReference>
<evidence type="ECO:0000259" key="2">
    <source>
        <dbReference type="Pfam" id="PF17667"/>
    </source>
</evidence>
<dbReference type="PANTHER" id="PTHR38248">
    <property type="entry name" value="FUNK1 6"/>
    <property type="match status" value="1"/>
</dbReference>
<feature type="domain" description="Fungal-type protein kinase" evidence="2">
    <location>
        <begin position="140"/>
        <end position="539"/>
    </location>
</feature>
<dbReference type="EMBL" id="JARJCN010000006">
    <property type="protein sequence ID" value="KAJ7100260.1"/>
    <property type="molecule type" value="Genomic_DNA"/>
</dbReference>
<keyword evidence="4" id="KW-1185">Reference proteome</keyword>
<feature type="region of interest" description="Disordered" evidence="1">
    <location>
        <begin position="662"/>
        <end position="757"/>
    </location>
</feature>
<feature type="compositionally biased region" description="Polar residues" evidence="1">
    <location>
        <begin position="662"/>
        <end position="675"/>
    </location>
</feature>
<dbReference type="InterPro" id="IPR040976">
    <property type="entry name" value="Pkinase_fungal"/>
</dbReference>
<dbReference type="Gene3D" id="1.10.510.10">
    <property type="entry name" value="Transferase(Phosphotransferase) domain 1"/>
    <property type="match status" value="1"/>
</dbReference>
<evidence type="ECO:0000256" key="1">
    <source>
        <dbReference type="SAM" id="MobiDB-lite"/>
    </source>
</evidence>
<dbReference type="AlphaFoldDB" id="A0AAD6UF86"/>
<reference evidence="3" key="1">
    <citation type="submission" date="2023-03" db="EMBL/GenBank/DDBJ databases">
        <title>Massive genome expansion in bonnet fungi (Mycena s.s.) driven by repeated elements and novel gene families across ecological guilds.</title>
        <authorList>
            <consortium name="Lawrence Berkeley National Laboratory"/>
            <person name="Harder C.B."/>
            <person name="Miyauchi S."/>
            <person name="Viragh M."/>
            <person name="Kuo A."/>
            <person name="Thoen E."/>
            <person name="Andreopoulos B."/>
            <person name="Lu D."/>
            <person name="Skrede I."/>
            <person name="Drula E."/>
            <person name="Henrissat B."/>
            <person name="Morin E."/>
            <person name="Kohler A."/>
            <person name="Barry K."/>
            <person name="LaButti K."/>
            <person name="Morin E."/>
            <person name="Salamov A."/>
            <person name="Lipzen A."/>
            <person name="Mereny Z."/>
            <person name="Hegedus B."/>
            <person name="Baldrian P."/>
            <person name="Stursova M."/>
            <person name="Weitz H."/>
            <person name="Taylor A."/>
            <person name="Grigoriev I.V."/>
            <person name="Nagy L.G."/>
            <person name="Martin F."/>
            <person name="Kauserud H."/>
        </authorList>
    </citation>
    <scope>NUCLEOTIDE SEQUENCE</scope>
    <source>
        <strain evidence="3">CBHHK173m</strain>
    </source>
</reference>
<dbReference type="GO" id="GO:0004672">
    <property type="term" value="F:protein kinase activity"/>
    <property type="evidence" value="ECO:0007669"/>
    <property type="project" value="InterPro"/>
</dbReference>
<dbReference type="PROSITE" id="PS00109">
    <property type="entry name" value="PROTEIN_KINASE_TYR"/>
    <property type="match status" value="1"/>
</dbReference>
<gene>
    <name evidence="3" type="ORF">B0H15DRAFT_927750</name>
</gene>
<accession>A0AAD6UF86</accession>
<dbReference type="InterPro" id="IPR011009">
    <property type="entry name" value="Kinase-like_dom_sf"/>
</dbReference>
<evidence type="ECO:0000313" key="4">
    <source>
        <dbReference type="Proteomes" id="UP001222325"/>
    </source>
</evidence>
<proteinExistence type="predicted"/>
<dbReference type="InterPro" id="IPR008266">
    <property type="entry name" value="Tyr_kinase_AS"/>
</dbReference>
<name>A0AAD6UF86_9AGAR</name>
<evidence type="ECO:0000313" key="3">
    <source>
        <dbReference type="EMBL" id="KAJ7100260.1"/>
    </source>
</evidence>
<comment type="caution">
    <text evidence="3">The sequence shown here is derived from an EMBL/GenBank/DDBJ whole genome shotgun (WGS) entry which is preliminary data.</text>
</comment>
<dbReference type="SUPFAM" id="SSF56112">
    <property type="entry name" value="Protein kinase-like (PK-like)"/>
    <property type="match status" value="2"/>
</dbReference>
<dbReference type="Pfam" id="PF17667">
    <property type="entry name" value="Pkinase_fungal"/>
    <property type="match status" value="1"/>
</dbReference>